<keyword evidence="3" id="KW-1185">Reference proteome</keyword>
<dbReference type="Proteomes" id="UP000199031">
    <property type="component" value="Unassembled WGS sequence"/>
</dbReference>
<dbReference type="STRING" id="1465490.SAMN05444277_103132"/>
<dbReference type="InterPro" id="IPR013216">
    <property type="entry name" value="Methyltransf_11"/>
</dbReference>
<dbReference type="RefSeq" id="WP_218148450.1">
    <property type="nucleotide sequence ID" value="NZ_FOXQ01000003.1"/>
</dbReference>
<keyword evidence="2" id="KW-0808">Transferase</keyword>
<evidence type="ECO:0000313" key="2">
    <source>
        <dbReference type="EMBL" id="SFP91536.1"/>
    </source>
</evidence>
<dbReference type="PANTHER" id="PTHR43861">
    <property type="entry name" value="TRANS-ACONITATE 2-METHYLTRANSFERASE-RELATED"/>
    <property type="match status" value="1"/>
</dbReference>
<dbReference type="InterPro" id="IPR029063">
    <property type="entry name" value="SAM-dependent_MTases_sf"/>
</dbReference>
<dbReference type="AlphaFoldDB" id="A0A1I5UA64"/>
<organism evidence="2 3">
    <name type="scientific">Parafilimonas terrae</name>
    <dbReference type="NCBI Taxonomy" id="1465490"/>
    <lineage>
        <taxon>Bacteria</taxon>
        <taxon>Pseudomonadati</taxon>
        <taxon>Bacteroidota</taxon>
        <taxon>Chitinophagia</taxon>
        <taxon>Chitinophagales</taxon>
        <taxon>Chitinophagaceae</taxon>
        <taxon>Parafilimonas</taxon>
    </lineage>
</organism>
<dbReference type="CDD" id="cd02440">
    <property type="entry name" value="AdoMet_MTases"/>
    <property type="match status" value="1"/>
</dbReference>
<dbReference type="GO" id="GO:0008757">
    <property type="term" value="F:S-adenosylmethionine-dependent methyltransferase activity"/>
    <property type="evidence" value="ECO:0007669"/>
    <property type="project" value="InterPro"/>
</dbReference>
<dbReference type="Gene3D" id="3.40.50.150">
    <property type="entry name" value="Vaccinia Virus protein VP39"/>
    <property type="match status" value="1"/>
</dbReference>
<gene>
    <name evidence="2" type="ORF">SAMN05444277_103132</name>
</gene>
<sequence length="250" mass="28241">MKWNATLYDNKHSFVAKYGEDVLGWLAPQKDEHILDVGCGTGTLTSKIAEAGAIVTGIDASPEMIARAKQGYDDIEFLVKDASNFYFDSKFDAAFSNATFHWIKDQQNALQCVYDSLKDGGRFVYEMGAKHNIESIHEAIKQALNEEGFELNSNIQVNYFSSAGEQATMLERVGFTVSNIIQFDRPTELLGEDGMKNWINQFCQAFFKLVPSEKVENIVDKAVAILKETNYENGKWYADYIRLRVKAVKK</sequence>
<protein>
    <submittedName>
        <fullName evidence="2">Methyltransferase domain-containing protein</fullName>
    </submittedName>
</protein>
<dbReference type="EMBL" id="FOXQ01000003">
    <property type="protein sequence ID" value="SFP91536.1"/>
    <property type="molecule type" value="Genomic_DNA"/>
</dbReference>
<dbReference type="PANTHER" id="PTHR43861:SF1">
    <property type="entry name" value="TRANS-ACONITATE 2-METHYLTRANSFERASE"/>
    <property type="match status" value="1"/>
</dbReference>
<feature type="domain" description="Methyltransferase type 11" evidence="1">
    <location>
        <begin position="35"/>
        <end position="124"/>
    </location>
</feature>
<reference evidence="2 3" key="1">
    <citation type="submission" date="2016-10" db="EMBL/GenBank/DDBJ databases">
        <authorList>
            <person name="de Groot N.N."/>
        </authorList>
    </citation>
    <scope>NUCLEOTIDE SEQUENCE [LARGE SCALE GENOMIC DNA]</scope>
    <source>
        <strain evidence="2 3">DSM 28286</strain>
    </source>
</reference>
<proteinExistence type="predicted"/>
<evidence type="ECO:0000259" key="1">
    <source>
        <dbReference type="Pfam" id="PF08241"/>
    </source>
</evidence>
<evidence type="ECO:0000313" key="3">
    <source>
        <dbReference type="Proteomes" id="UP000199031"/>
    </source>
</evidence>
<accession>A0A1I5UA64</accession>
<dbReference type="Pfam" id="PF08241">
    <property type="entry name" value="Methyltransf_11"/>
    <property type="match status" value="1"/>
</dbReference>
<name>A0A1I5UA64_9BACT</name>
<dbReference type="GO" id="GO:0032259">
    <property type="term" value="P:methylation"/>
    <property type="evidence" value="ECO:0007669"/>
    <property type="project" value="UniProtKB-KW"/>
</dbReference>
<dbReference type="SUPFAM" id="SSF53335">
    <property type="entry name" value="S-adenosyl-L-methionine-dependent methyltransferases"/>
    <property type="match status" value="1"/>
</dbReference>
<keyword evidence="2" id="KW-0489">Methyltransferase</keyword>